<feature type="domain" description="IPT/TIG" evidence="9">
    <location>
        <begin position="621"/>
        <end position="680"/>
    </location>
</feature>
<dbReference type="InterPro" id="IPR013783">
    <property type="entry name" value="Ig-like_fold"/>
</dbReference>
<evidence type="ECO:0000256" key="6">
    <source>
        <dbReference type="ARBA" id="ARBA00023136"/>
    </source>
</evidence>
<evidence type="ECO:0000259" key="8">
    <source>
        <dbReference type="Pfam" id="PF00884"/>
    </source>
</evidence>
<proteinExistence type="predicted"/>
<feature type="transmembrane region" description="Helical" evidence="7">
    <location>
        <begin position="12"/>
        <end position="32"/>
    </location>
</feature>
<keyword evidence="4 7" id="KW-0812">Transmembrane</keyword>
<feature type="transmembrane region" description="Helical" evidence="7">
    <location>
        <begin position="156"/>
        <end position="176"/>
    </location>
</feature>
<name>A0A4Z0R3X0_9FIRM</name>
<feature type="transmembrane region" description="Helical" evidence="7">
    <location>
        <begin position="123"/>
        <end position="144"/>
    </location>
</feature>
<dbReference type="EMBL" id="SPQQ01000008">
    <property type="protein sequence ID" value="TGE36316.1"/>
    <property type="molecule type" value="Genomic_DNA"/>
</dbReference>
<dbReference type="SUPFAM" id="SSF53649">
    <property type="entry name" value="Alkaline phosphatase-like"/>
    <property type="match status" value="1"/>
</dbReference>
<comment type="subcellular location">
    <subcellularLocation>
        <location evidence="1">Cell membrane</location>
        <topology evidence="1">Multi-pass membrane protein</topology>
    </subcellularLocation>
</comment>
<dbReference type="Gene3D" id="2.60.40.10">
    <property type="entry name" value="Immunoglobulins"/>
    <property type="match status" value="1"/>
</dbReference>
<dbReference type="InterPro" id="IPR000917">
    <property type="entry name" value="Sulfatase_N"/>
</dbReference>
<dbReference type="Gene3D" id="3.40.720.10">
    <property type="entry name" value="Alkaline Phosphatase, subunit A"/>
    <property type="match status" value="1"/>
</dbReference>
<evidence type="ECO:0000256" key="3">
    <source>
        <dbReference type="ARBA" id="ARBA00022475"/>
    </source>
</evidence>
<dbReference type="OrthoDB" id="243547at2"/>
<evidence type="ECO:0000256" key="7">
    <source>
        <dbReference type="SAM" id="Phobius"/>
    </source>
</evidence>
<feature type="transmembrane region" description="Helical" evidence="7">
    <location>
        <begin position="73"/>
        <end position="91"/>
    </location>
</feature>
<keyword evidence="11" id="KW-1185">Reference proteome</keyword>
<dbReference type="InterPro" id="IPR017850">
    <property type="entry name" value="Alkaline_phosphatase_core_sf"/>
</dbReference>
<dbReference type="PANTHER" id="PTHR47371:SF3">
    <property type="entry name" value="PHOSPHOGLYCEROL TRANSFERASE I"/>
    <property type="match status" value="1"/>
</dbReference>
<dbReference type="RefSeq" id="WP_135550130.1">
    <property type="nucleotide sequence ID" value="NZ_SPQQ01000008.1"/>
</dbReference>
<feature type="transmembrane region" description="Helical" evidence="7">
    <location>
        <begin position="52"/>
        <end position="68"/>
    </location>
</feature>
<reference evidence="10 11" key="1">
    <citation type="submission" date="2019-03" db="EMBL/GenBank/DDBJ databases">
        <title>Draft Genome Sequence of Desulfosporosinus fructosivorans Strain 63.6F, Isolated from Marine Sediment in the Baltic Sea.</title>
        <authorList>
            <person name="Hausmann B."/>
            <person name="Vandieken V."/>
            <person name="Pjevac P."/>
            <person name="Schreck K."/>
            <person name="Herbold C.W."/>
            <person name="Loy A."/>
        </authorList>
    </citation>
    <scope>NUCLEOTIDE SEQUENCE [LARGE SCALE GENOMIC DNA]</scope>
    <source>
        <strain evidence="10 11">63.6F</strain>
    </source>
</reference>
<dbReference type="Pfam" id="PF01833">
    <property type="entry name" value="TIG"/>
    <property type="match status" value="1"/>
</dbReference>
<dbReference type="InterPro" id="IPR002909">
    <property type="entry name" value="IPT_dom"/>
</dbReference>
<dbReference type="GO" id="GO:0005886">
    <property type="term" value="C:plasma membrane"/>
    <property type="evidence" value="ECO:0007669"/>
    <property type="project" value="UniProtKB-SubCell"/>
</dbReference>
<accession>A0A4Z0R3X0</accession>
<feature type="domain" description="Sulfatase N-terminal" evidence="8">
    <location>
        <begin position="241"/>
        <end position="517"/>
    </location>
</feature>
<evidence type="ECO:0000256" key="5">
    <source>
        <dbReference type="ARBA" id="ARBA00022989"/>
    </source>
</evidence>
<sequence>MKYSLIKQRLKSTNLLYLLMIPLVTLLALQIFYNGDLFSVYAWIIEYPKQFLVSYILMFGIINIFYGLPRKAYLAICSILFGLFSILGYISRQKLNIKGSPLLPTDFSIAKEAIEISGRFKDVYIWMALIAIGALVLIVLMLKFTPREKYKWQQKTAVFLTSLTLLTLFYTAFGPIKKAFALQLNNLSQKINYEENGMMLGFALNAEYLKVQEPANYQEDSIKQVVEGSKASYSTDPDFKPNIIFVMSEAFWDPTLMKNVSFNQDPMPFFRSLQKSQTSGTMLSPVYGGGTANTEFEVLTGFSTQFLPNGAIPYAQYVNKPIEALPTILQRQGYATSAIHTYDNWFYNRNNVYKDLGFDKFISKEYFNSPEYKGSYIRDTELTKKILEEVKATDKSDFIYATSMQAHGPYSSTPNPENQIKVSGSNLSPASQAILENYSNTVADVDQSLKQLIEGLEQSGEPTEVIFYGDHLPMLGDDYSVYKEAGFIKGDNSYQENIDLHSVPFVTWNNFSTTKQDLSLSSNFLGTYALQLAQKSGSPMTDFLSNLLQKDSDVVINQDYPSQEKITPTEVTQYKLLQYDLMFGEEFTNLLEPSHKPSTNTAYIQGEGPVKITKAVITAGLLTIEGENFSQNDKVYIDGKTIDSTFANPKGLSASLPKDFSGKSGTVDVQIKLSDSMSNVISQSNVYQLPVSN</sequence>
<evidence type="ECO:0000313" key="11">
    <source>
        <dbReference type="Proteomes" id="UP000298460"/>
    </source>
</evidence>
<dbReference type="Pfam" id="PF00884">
    <property type="entry name" value="Sulfatase"/>
    <property type="match status" value="1"/>
</dbReference>
<evidence type="ECO:0000259" key="9">
    <source>
        <dbReference type="Pfam" id="PF01833"/>
    </source>
</evidence>
<keyword evidence="3" id="KW-1003">Cell membrane</keyword>
<dbReference type="InterPro" id="IPR050448">
    <property type="entry name" value="OpgB/LTA_synthase_biosynth"/>
</dbReference>
<gene>
    <name evidence="10" type="ORF">E4K67_20505</name>
</gene>
<evidence type="ECO:0000313" key="10">
    <source>
        <dbReference type="EMBL" id="TGE36316.1"/>
    </source>
</evidence>
<dbReference type="PANTHER" id="PTHR47371">
    <property type="entry name" value="LIPOTEICHOIC ACID SYNTHASE"/>
    <property type="match status" value="1"/>
</dbReference>
<comment type="caution">
    <text evidence="10">The sequence shown here is derived from an EMBL/GenBank/DDBJ whole genome shotgun (WGS) entry which is preliminary data.</text>
</comment>
<dbReference type="Proteomes" id="UP000298460">
    <property type="component" value="Unassembled WGS sequence"/>
</dbReference>
<dbReference type="CDD" id="cd16015">
    <property type="entry name" value="LTA_synthase"/>
    <property type="match status" value="1"/>
</dbReference>
<organism evidence="10 11">
    <name type="scientific">Desulfosporosinus fructosivorans</name>
    <dbReference type="NCBI Taxonomy" id="2018669"/>
    <lineage>
        <taxon>Bacteria</taxon>
        <taxon>Bacillati</taxon>
        <taxon>Bacillota</taxon>
        <taxon>Clostridia</taxon>
        <taxon>Eubacteriales</taxon>
        <taxon>Desulfitobacteriaceae</taxon>
        <taxon>Desulfosporosinus</taxon>
    </lineage>
</organism>
<evidence type="ECO:0000256" key="4">
    <source>
        <dbReference type="ARBA" id="ARBA00022692"/>
    </source>
</evidence>
<evidence type="ECO:0000256" key="2">
    <source>
        <dbReference type="ARBA" id="ARBA00004936"/>
    </source>
</evidence>
<keyword evidence="6 7" id="KW-0472">Membrane</keyword>
<protein>
    <submittedName>
        <fullName evidence="10">LTA synthase family protein</fullName>
    </submittedName>
</protein>
<dbReference type="AlphaFoldDB" id="A0A4Z0R3X0"/>
<keyword evidence="5 7" id="KW-1133">Transmembrane helix</keyword>
<comment type="pathway">
    <text evidence="2">Cell wall biogenesis; lipoteichoic acid biosynthesis.</text>
</comment>
<evidence type="ECO:0000256" key="1">
    <source>
        <dbReference type="ARBA" id="ARBA00004651"/>
    </source>
</evidence>